<evidence type="ECO:0000256" key="7">
    <source>
        <dbReference type="ARBA" id="ARBA00023136"/>
    </source>
</evidence>
<evidence type="ECO:0000256" key="5">
    <source>
        <dbReference type="ARBA" id="ARBA00022989"/>
    </source>
</evidence>
<evidence type="ECO:0000256" key="9">
    <source>
        <dbReference type="SAM" id="Phobius"/>
    </source>
</evidence>
<dbReference type="PANTHER" id="PTHR33281:SF19">
    <property type="entry name" value="VOLTAGE-DEPENDENT ANION CHANNEL-FORMING PROTEIN YNEE"/>
    <property type="match status" value="1"/>
</dbReference>
<feature type="region of interest" description="Disordered" evidence="8">
    <location>
        <begin position="364"/>
        <end position="399"/>
    </location>
</feature>
<keyword evidence="11" id="KW-1185">Reference proteome</keyword>
<evidence type="ECO:0000313" key="11">
    <source>
        <dbReference type="Proteomes" id="UP001438707"/>
    </source>
</evidence>
<organism evidence="10 11">
    <name type="scientific">Apatococcus lobatus</name>
    <dbReference type="NCBI Taxonomy" id="904363"/>
    <lineage>
        <taxon>Eukaryota</taxon>
        <taxon>Viridiplantae</taxon>
        <taxon>Chlorophyta</taxon>
        <taxon>core chlorophytes</taxon>
        <taxon>Trebouxiophyceae</taxon>
        <taxon>Chlorellales</taxon>
        <taxon>Chlorellaceae</taxon>
        <taxon>Apatococcus</taxon>
    </lineage>
</organism>
<feature type="region of interest" description="Disordered" evidence="8">
    <location>
        <begin position="478"/>
        <end position="582"/>
    </location>
</feature>
<dbReference type="Proteomes" id="UP001438707">
    <property type="component" value="Unassembled WGS sequence"/>
</dbReference>
<comment type="caution">
    <text evidence="10">The sequence shown here is derived from an EMBL/GenBank/DDBJ whole genome shotgun (WGS) entry which is preliminary data.</text>
</comment>
<evidence type="ECO:0000256" key="6">
    <source>
        <dbReference type="ARBA" id="ARBA00023065"/>
    </source>
</evidence>
<keyword evidence="5 9" id="KW-1133">Transmembrane helix</keyword>
<feature type="compositionally biased region" description="Basic and acidic residues" evidence="8">
    <location>
        <begin position="530"/>
        <end position="546"/>
    </location>
</feature>
<accession>A0AAW1RZ11</accession>
<feature type="compositionally biased region" description="Polar residues" evidence="8">
    <location>
        <begin position="511"/>
        <end position="524"/>
    </location>
</feature>
<evidence type="ECO:0000313" key="10">
    <source>
        <dbReference type="EMBL" id="KAK9838837.1"/>
    </source>
</evidence>
<keyword evidence="3" id="KW-1003">Cell membrane</keyword>
<reference evidence="10 11" key="1">
    <citation type="journal article" date="2024" name="Nat. Commun.">
        <title>Phylogenomics reveals the evolutionary origins of lichenization in chlorophyte algae.</title>
        <authorList>
            <person name="Puginier C."/>
            <person name="Libourel C."/>
            <person name="Otte J."/>
            <person name="Skaloud P."/>
            <person name="Haon M."/>
            <person name="Grisel S."/>
            <person name="Petersen M."/>
            <person name="Berrin J.G."/>
            <person name="Delaux P.M."/>
            <person name="Dal Grande F."/>
            <person name="Keller J."/>
        </authorList>
    </citation>
    <scope>NUCLEOTIDE SEQUENCE [LARGE SCALE GENOMIC DNA]</scope>
    <source>
        <strain evidence="10 11">SAG 2145</strain>
    </source>
</reference>
<dbReference type="EMBL" id="JALJOS010000005">
    <property type="protein sequence ID" value="KAK9838837.1"/>
    <property type="molecule type" value="Genomic_DNA"/>
</dbReference>
<feature type="compositionally biased region" description="Polar residues" evidence="8">
    <location>
        <begin position="373"/>
        <end position="399"/>
    </location>
</feature>
<dbReference type="PANTHER" id="PTHR33281">
    <property type="entry name" value="UPF0187 PROTEIN YNEE"/>
    <property type="match status" value="1"/>
</dbReference>
<keyword evidence="4 9" id="KW-0812">Transmembrane</keyword>
<evidence type="ECO:0000256" key="8">
    <source>
        <dbReference type="SAM" id="MobiDB-lite"/>
    </source>
</evidence>
<feature type="transmembrane region" description="Helical" evidence="9">
    <location>
        <begin position="29"/>
        <end position="49"/>
    </location>
</feature>
<feature type="region of interest" description="Disordered" evidence="8">
    <location>
        <begin position="415"/>
        <end position="439"/>
    </location>
</feature>
<dbReference type="InterPro" id="IPR044669">
    <property type="entry name" value="YneE/VCCN1/2-like"/>
</dbReference>
<evidence type="ECO:0000256" key="2">
    <source>
        <dbReference type="ARBA" id="ARBA00022448"/>
    </source>
</evidence>
<proteinExistence type="predicted"/>
<feature type="transmembrane region" description="Helical" evidence="9">
    <location>
        <begin position="195"/>
        <end position="214"/>
    </location>
</feature>
<keyword evidence="6" id="KW-0406">Ion transport</keyword>
<dbReference type="GO" id="GO:0005886">
    <property type="term" value="C:plasma membrane"/>
    <property type="evidence" value="ECO:0007669"/>
    <property type="project" value="UniProtKB-SubCell"/>
</dbReference>
<protein>
    <submittedName>
        <fullName evidence="10">Uncharacterized protein</fullName>
    </submittedName>
</protein>
<keyword evidence="7 9" id="KW-0472">Membrane</keyword>
<comment type="subcellular location">
    <subcellularLocation>
        <location evidence="1">Cell membrane</location>
        <topology evidence="1">Multi-pass membrane protein</topology>
    </subcellularLocation>
</comment>
<evidence type="ECO:0000256" key="1">
    <source>
        <dbReference type="ARBA" id="ARBA00004651"/>
    </source>
</evidence>
<dbReference type="AlphaFoldDB" id="A0AAW1RZ11"/>
<dbReference type="Pfam" id="PF25539">
    <property type="entry name" value="Bestrophin_2"/>
    <property type="match status" value="1"/>
</dbReference>
<keyword evidence="2" id="KW-0813">Transport</keyword>
<evidence type="ECO:0000256" key="4">
    <source>
        <dbReference type="ARBA" id="ARBA00022692"/>
    </source>
</evidence>
<gene>
    <name evidence="10" type="ORF">WJX74_004246</name>
</gene>
<evidence type="ECO:0000256" key="3">
    <source>
        <dbReference type="ARBA" id="ARBA00022475"/>
    </source>
</evidence>
<dbReference type="GO" id="GO:0005254">
    <property type="term" value="F:chloride channel activity"/>
    <property type="evidence" value="ECO:0007669"/>
    <property type="project" value="InterPro"/>
</dbReference>
<sequence>MLVAVALGLYVKLGVERHSFPYFPENANAVEFGLPFTTTSFAVALLLVFRTNEAYRRWWDGRRNIGRLCTAMRSIVRQGIAWFPEKEGSLLEALHRWAVVLPHMMLFHCCDGYDMESMLKPLLLPSELDWLKSQERPTFGVTVAMTHIVEAAGLKNEQEQSMDLEIRGALGEFGHSDDILRQPLPTAYTRHTSRFLLFWLICLPIPIFQAYRWATPIICGAIAFFLLGIEHIGIMIEEPFSALPIDKITARLRRDIDEMMRQKPNGKRLVAEYRGQVVPPKPQVTEVCIDMAEKHLPACAMPASVISEQLAFTPRPCPQLTQPGNHGDVTIRTLGNRKVFVSAPSAASVTMQQQASGFISPTHMEPAQDCEDNSQAAWPSQDATMTAQSPLQNPNTTQHLLSQPGLSQPVFLASEPNAEPADSRPATRFQSNPATHPPRMDAAFKHGNLSGYRHEERSFSLLPALPSPTTFAEYPMLNNTAPHKPGPPEACTDMPEDYLSRPAKPPPFMSAQPTQTHLSLSSATGMPLVSEHETQPEPTPRGDDSAHCPLSISRMTDPRSRSVPRSQSPKHSADNTVAAKPPEIEMLPHAHSRVSLLLAQESSACHEPPSHSVLHTTH</sequence>
<name>A0AAW1RZ11_9CHLO</name>